<dbReference type="InterPro" id="IPR047525">
    <property type="entry name" value="TfoX-like"/>
</dbReference>
<keyword evidence="3" id="KW-1185">Reference proteome</keyword>
<dbReference type="PANTHER" id="PTHR36121">
    <property type="entry name" value="PROTEIN SXY"/>
    <property type="match status" value="1"/>
</dbReference>
<dbReference type="InterPro" id="IPR007077">
    <property type="entry name" value="TfoX_C"/>
</dbReference>
<comment type="caution">
    <text evidence="2">The sequence shown here is derived from an EMBL/GenBank/DDBJ whole genome shotgun (WGS) entry which is preliminary data.</text>
</comment>
<dbReference type="RefSeq" id="WP_344667435.1">
    <property type="nucleotide sequence ID" value="NZ_BAAAQN010000024.1"/>
</dbReference>
<evidence type="ECO:0000313" key="2">
    <source>
        <dbReference type="EMBL" id="GAA2037315.1"/>
    </source>
</evidence>
<protein>
    <recommendedName>
        <fullName evidence="1">TfoX C-terminal domain-containing protein</fullName>
    </recommendedName>
</protein>
<evidence type="ECO:0000259" key="1">
    <source>
        <dbReference type="Pfam" id="PF04994"/>
    </source>
</evidence>
<proteinExistence type="predicted"/>
<organism evidence="2 3">
    <name type="scientific">Catenulispora yoronensis</name>
    <dbReference type="NCBI Taxonomy" id="450799"/>
    <lineage>
        <taxon>Bacteria</taxon>
        <taxon>Bacillati</taxon>
        <taxon>Actinomycetota</taxon>
        <taxon>Actinomycetes</taxon>
        <taxon>Catenulisporales</taxon>
        <taxon>Catenulisporaceae</taxon>
        <taxon>Catenulispora</taxon>
    </lineage>
</organism>
<gene>
    <name evidence="2" type="ORF">GCM10009839_43210</name>
</gene>
<accession>A0ABN2UHQ5</accession>
<dbReference type="Proteomes" id="UP001500751">
    <property type="component" value="Unassembled WGS sequence"/>
</dbReference>
<reference evidence="2 3" key="1">
    <citation type="journal article" date="2019" name="Int. J. Syst. Evol. Microbiol.">
        <title>The Global Catalogue of Microorganisms (GCM) 10K type strain sequencing project: providing services to taxonomists for standard genome sequencing and annotation.</title>
        <authorList>
            <consortium name="The Broad Institute Genomics Platform"/>
            <consortium name="The Broad Institute Genome Sequencing Center for Infectious Disease"/>
            <person name="Wu L."/>
            <person name="Ma J."/>
        </authorList>
    </citation>
    <scope>NUCLEOTIDE SEQUENCE [LARGE SCALE GENOMIC DNA]</scope>
    <source>
        <strain evidence="2 3">JCM 16014</strain>
    </source>
</reference>
<feature type="domain" description="TfoX C-terminal" evidence="1">
    <location>
        <begin position="10"/>
        <end position="86"/>
    </location>
</feature>
<dbReference type="Pfam" id="PF04994">
    <property type="entry name" value="TfoX_C"/>
    <property type="match status" value="1"/>
</dbReference>
<dbReference type="Gene3D" id="1.10.150.20">
    <property type="entry name" value="5' to 3' exonuclease, C-terminal subdomain"/>
    <property type="match status" value="1"/>
</dbReference>
<evidence type="ECO:0000313" key="3">
    <source>
        <dbReference type="Proteomes" id="UP001500751"/>
    </source>
</evidence>
<dbReference type="EMBL" id="BAAAQN010000024">
    <property type="protein sequence ID" value="GAA2037315.1"/>
    <property type="molecule type" value="Genomic_DNA"/>
</dbReference>
<dbReference type="PANTHER" id="PTHR36121:SF1">
    <property type="entry name" value="PROTEIN SXY"/>
    <property type="match status" value="1"/>
</dbReference>
<name>A0ABN2UHQ5_9ACTN</name>
<sequence length="101" mass="11073">MSSTETATPIQNAVNIGPVLTQRLRDVGVTTLDEVRERGAIEVWQLIADTAEGNECAHMLLALEGALRGQRWTSIPRSERDALLVEVGLKDASELHAPKKR</sequence>